<evidence type="ECO:0000313" key="1">
    <source>
        <dbReference type="EMBL" id="MFC6792710.1"/>
    </source>
</evidence>
<dbReference type="Proteomes" id="UP001596292">
    <property type="component" value="Unassembled WGS sequence"/>
</dbReference>
<gene>
    <name evidence="1" type="ORF">ACFQE0_26020</name>
</gene>
<protein>
    <submittedName>
        <fullName evidence="1">Uncharacterized protein</fullName>
    </submittedName>
</protein>
<evidence type="ECO:0000313" key="2">
    <source>
        <dbReference type="Proteomes" id="UP001596292"/>
    </source>
</evidence>
<accession>A0ABW2BR51</accession>
<reference evidence="2" key="1">
    <citation type="journal article" date="2019" name="Int. J. Syst. Evol. Microbiol.">
        <title>The Global Catalogue of Microorganisms (GCM) 10K type strain sequencing project: providing services to taxonomists for standard genome sequencing and annotation.</title>
        <authorList>
            <consortium name="The Broad Institute Genomics Platform"/>
            <consortium name="The Broad Institute Genome Sequencing Center for Infectious Disease"/>
            <person name="Wu L."/>
            <person name="Ma J."/>
        </authorList>
    </citation>
    <scope>NUCLEOTIDE SEQUENCE [LARGE SCALE GENOMIC DNA]</scope>
    <source>
        <strain evidence="2">CCUG 48316</strain>
    </source>
</reference>
<sequence>MPESRIPARFAEICWNDDPTRPDRAGGSDVLVLDRRMRPDRRVGDPKYLSCSAGAMSAEWTTGSHALDHPAGVFASVWLCRDASPDAIRAALVQFAHVAECDWARQMLAAFDHRDGLE</sequence>
<comment type="caution">
    <text evidence="1">The sequence shown here is derived from an EMBL/GenBank/DDBJ whole genome shotgun (WGS) entry which is preliminary data.</text>
</comment>
<keyword evidence="2" id="KW-1185">Reference proteome</keyword>
<proteinExistence type="predicted"/>
<dbReference type="EMBL" id="JBHSWN010000001">
    <property type="protein sequence ID" value="MFC6792710.1"/>
    <property type="molecule type" value="Genomic_DNA"/>
</dbReference>
<organism evidence="1 2">
    <name type="scientific">Methylobacterium komagatae</name>
    <dbReference type="NCBI Taxonomy" id="374425"/>
    <lineage>
        <taxon>Bacteria</taxon>
        <taxon>Pseudomonadati</taxon>
        <taxon>Pseudomonadota</taxon>
        <taxon>Alphaproteobacteria</taxon>
        <taxon>Hyphomicrobiales</taxon>
        <taxon>Methylobacteriaceae</taxon>
        <taxon>Methylobacterium</taxon>
    </lineage>
</organism>
<name>A0ABW2BR51_9HYPH</name>
<dbReference type="RefSeq" id="WP_378974905.1">
    <property type="nucleotide sequence ID" value="NZ_JBHSWN010000001.1"/>
</dbReference>